<accession>A0A975G085</accession>
<dbReference type="Proteomes" id="UP000676409">
    <property type="component" value="Chromosome"/>
</dbReference>
<dbReference type="PROSITE" id="PS51186">
    <property type="entry name" value="GNAT"/>
    <property type="match status" value="1"/>
</dbReference>
<evidence type="ECO:0000313" key="3">
    <source>
        <dbReference type="Proteomes" id="UP000676409"/>
    </source>
</evidence>
<dbReference type="InterPro" id="IPR000182">
    <property type="entry name" value="GNAT_dom"/>
</dbReference>
<sequence>MHAPPEPFAPPAQPWFPLATERLLLREFRSEDLDDIHAYGSDPEMVRFMDWGPNTPQMTREFLDRMLVQQAEWPRLGVGLAVEWTAEARVIGAVRLEVKDPIHRTADLGYGFHREFWGRGVATEAARALVRVGFDGLGLHRIWATCDARNTGSQRVLEKLGMRREGLMNANAWSRDHWRDTLLYAVLAEEWGG</sequence>
<dbReference type="SUPFAM" id="SSF55729">
    <property type="entry name" value="Acyl-CoA N-acyltransferases (Nat)"/>
    <property type="match status" value="1"/>
</dbReference>
<dbReference type="InterPro" id="IPR016181">
    <property type="entry name" value="Acyl_CoA_acyltransferase"/>
</dbReference>
<dbReference type="PANTHER" id="PTHR43792">
    <property type="entry name" value="GNAT FAMILY, PUTATIVE (AFU_ORTHOLOGUE AFUA_3G00765)-RELATED-RELATED"/>
    <property type="match status" value="1"/>
</dbReference>
<dbReference type="RefSeq" id="WP_211938788.1">
    <property type="nucleotide sequence ID" value="NZ_CP073078.1"/>
</dbReference>
<dbReference type="Pfam" id="PF13302">
    <property type="entry name" value="Acetyltransf_3"/>
    <property type="match status" value="1"/>
</dbReference>
<evidence type="ECO:0000313" key="2">
    <source>
        <dbReference type="EMBL" id="QUD88738.1"/>
    </source>
</evidence>
<dbReference type="EMBL" id="CP073078">
    <property type="protein sequence ID" value="QUD88738.1"/>
    <property type="molecule type" value="Genomic_DNA"/>
</dbReference>
<dbReference type="AlphaFoldDB" id="A0A975G085"/>
<gene>
    <name evidence="2" type="ORF">KCG34_02295</name>
</gene>
<dbReference type="KEGG" id="caul:KCG34_02295"/>
<organism evidence="2 3">
    <name type="scientific">Phenylobacterium montanum</name>
    <dbReference type="NCBI Taxonomy" id="2823693"/>
    <lineage>
        <taxon>Bacteria</taxon>
        <taxon>Pseudomonadati</taxon>
        <taxon>Pseudomonadota</taxon>
        <taxon>Alphaproteobacteria</taxon>
        <taxon>Caulobacterales</taxon>
        <taxon>Caulobacteraceae</taxon>
        <taxon>Phenylobacterium</taxon>
    </lineage>
</organism>
<dbReference type="GO" id="GO:0016747">
    <property type="term" value="F:acyltransferase activity, transferring groups other than amino-acyl groups"/>
    <property type="evidence" value="ECO:0007669"/>
    <property type="project" value="InterPro"/>
</dbReference>
<dbReference type="Gene3D" id="3.40.630.30">
    <property type="match status" value="1"/>
</dbReference>
<keyword evidence="3" id="KW-1185">Reference proteome</keyword>
<feature type="domain" description="N-acetyltransferase" evidence="1">
    <location>
        <begin position="23"/>
        <end position="189"/>
    </location>
</feature>
<proteinExistence type="predicted"/>
<dbReference type="InterPro" id="IPR051531">
    <property type="entry name" value="N-acetyltransferase"/>
</dbReference>
<name>A0A975G085_9CAUL</name>
<reference evidence="2" key="1">
    <citation type="submission" date="2021-04" db="EMBL/GenBank/DDBJ databases">
        <title>The complete genome sequence of Caulobacter sp. S6.</title>
        <authorList>
            <person name="Tang Y."/>
            <person name="Ouyang W."/>
            <person name="Liu Q."/>
            <person name="Huang B."/>
            <person name="Guo Z."/>
            <person name="Lei P."/>
        </authorList>
    </citation>
    <scope>NUCLEOTIDE SEQUENCE</scope>
    <source>
        <strain evidence="2">S6</strain>
    </source>
</reference>
<protein>
    <submittedName>
        <fullName evidence="2">GNAT family N-acetyltransferase</fullName>
    </submittedName>
</protein>
<evidence type="ECO:0000259" key="1">
    <source>
        <dbReference type="PROSITE" id="PS51186"/>
    </source>
</evidence>